<dbReference type="PROSITE" id="PS50002">
    <property type="entry name" value="SH3"/>
    <property type="match status" value="1"/>
</dbReference>
<dbReference type="Gene3D" id="2.30.30.40">
    <property type="entry name" value="SH3 Domains"/>
    <property type="match status" value="1"/>
</dbReference>
<dbReference type="SUPFAM" id="SSF50044">
    <property type="entry name" value="SH3-domain"/>
    <property type="match status" value="1"/>
</dbReference>
<organism evidence="1 2">
    <name type="scientific">Paramuricea clavata</name>
    <name type="common">Red gorgonian</name>
    <name type="synonym">Violescent sea-whip</name>
    <dbReference type="NCBI Taxonomy" id="317549"/>
    <lineage>
        <taxon>Eukaryota</taxon>
        <taxon>Metazoa</taxon>
        <taxon>Cnidaria</taxon>
        <taxon>Anthozoa</taxon>
        <taxon>Octocorallia</taxon>
        <taxon>Malacalcyonacea</taxon>
        <taxon>Plexauridae</taxon>
        <taxon>Paramuricea</taxon>
    </lineage>
</organism>
<dbReference type="OrthoDB" id="6421915at2759"/>
<dbReference type="EMBL" id="CACRXK020023700">
    <property type="protein sequence ID" value="CAB4038006.1"/>
    <property type="molecule type" value="Genomic_DNA"/>
</dbReference>
<dbReference type="Gene3D" id="2.30.29.30">
    <property type="entry name" value="Pleckstrin-homology domain (PH domain)/Phosphotyrosine-binding domain (PTB)"/>
    <property type="match status" value="1"/>
</dbReference>
<feature type="non-terminal residue" evidence="1">
    <location>
        <position position="1"/>
    </location>
</feature>
<dbReference type="Pfam" id="PF00018">
    <property type="entry name" value="SH3_1"/>
    <property type="match status" value="1"/>
</dbReference>
<evidence type="ECO:0000313" key="2">
    <source>
        <dbReference type="Proteomes" id="UP001152795"/>
    </source>
</evidence>
<keyword evidence="2" id="KW-1185">Reference proteome</keyword>
<proteinExistence type="predicted"/>
<dbReference type="FunFam" id="2.30.30.40:FF:000119">
    <property type="entry name" value="1-phosphatidylinositol 4,5-bisphosphate phosphodiesterase gamma"/>
    <property type="match status" value="1"/>
</dbReference>
<dbReference type="InterPro" id="IPR001452">
    <property type="entry name" value="SH3_domain"/>
</dbReference>
<dbReference type="InterPro" id="IPR036028">
    <property type="entry name" value="SH3-like_dom_sf"/>
</dbReference>
<sequence>LVDHYTKFPLYRKIKLKYPINDEVLEEIGVDLGEYDSEIYQELYLNPTFVTKKVCRALWDYTATGEGEMSFCKGAFITNVVKGDHGWWRGDFADYKQALFPANHCEEINVTTGFENGQEEEEESDRPLGESQKGSMNVTNCKIGPVPPRGGQTMLIRITADGQKPLEVAAKNIQDMEAWVECIKNSASRLERQESKKPQNNKVQTGEQKIDKMLSDLVIYCRTVPFDFE</sequence>
<comment type="caution">
    <text evidence="1">The sequence shown here is derived from an EMBL/GenBank/DDBJ whole genome shotgun (WGS) entry which is preliminary data.</text>
</comment>
<name>A0A7D9LSU8_PARCT</name>
<dbReference type="Proteomes" id="UP001152795">
    <property type="component" value="Unassembled WGS sequence"/>
</dbReference>
<dbReference type="InterPro" id="IPR011993">
    <property type="entry name" value="PH-like_dom_sf"/>
</dbReference>
<dbReference type="SUPFAM" id="SSF50729">
    <property type="entry name" value="PH domain-like"/>
    <property type="match status" value="1"/>
</dbReference>
<dbReference type="SMART" id="SM00326">
    <property type="entry name" value="SH3"/>
    <property type="match status" value="1"/>
</dbReference>
<feature type="non-terminal residue" evidence="1">
    <location>
        <position position="229"/>
    </location>
</feature>
<dbReference type="AlphaFoldDB" id="A0A7D9LSU8"/>
<reference evidence="1" key="1">
    <citation type="submission" date="2020-04" db="EMBL/GenBank/DDBJ databases">
        <authorList>
            <person name="Alioto T."/>
            <person name="Alioto T."/>
            <person name="Gomez Garrido J."/>
        </authorList>
    </citation>
    <scope>NUCLEOTIDE SEQUENCE</scope>
    <source>
        <strain evidence="1">A484AB</strain>
    </source>
</reference>
<evidence type="ECO:0000313" key="1">
    <source>
        <dbReference type="EMBL" id="CAB4038006.1"/>
    </source>
</evidence>
<accession>A0A7D9LSU8</accession>
<gene>
    <name evidence="1" type="ORF">PACLA_8A088240</name>
</gene>
<protein>
    <submittedName>
        <fullName evidence="1">1-phosphatidylinositol 4,5-bisphosphate phosphodiesterase gamma-1-like isoform X2</fullName>
    </submittedName>
</protein>